<accession>A0A366Y1P6</accession>
<dbReference type="RefSeq" id="WP_113804010.1">
    <property type="nucleotide sequence ID" value="NZ_QOCW01000001.1"/>
</dbReference>
<dbReference type="InterPro" id="IPR025917">
    <property type="entry name" value="YuiB"/>
</dbReference>
<evidence type="ECO:0000313" key="3">
    <source>
        <dbReference type="Proteomes" id="UP000253314"/>
    </source>
</evidence>
<sequence length="105" mass="11781">MQLPQLIISMFLFIVLFFGIGFLLNMLLRSTWIMAVIYPVVVIMIIDKIRFYEYFVNPGQSFSALGERFLALAAADVLILSCGLLGAVVAGIAIRALRVRGYQMF</sequence>
<keyword evidence="1" id="KW-0472">Membrane</keyword>
<feature type="transmembrane region" description="Helical" evidence="1">
    <location>
        <begin position="31"/>
        <end position="49"/>
    </location>
</feature>
<name>A0A366Y1P6_9BACI</name>
<comment type="caution">
    <text evidence="2">The sequence shown here is derived from an EMBL/GenBank/DDBJ whole genome shotgun (WGS) entry which is preliminary data.</text>
</comment>
<organism evidence="2 3">
    <name type="scientific">Bacillus taeanensis</name>
    <dbReference type="NCBI Taxonomy" id="273032"/>
    <lineage>
        <taxon>Bacteria</taxon>
        <taxon>Bacillati</taxon>
        <taxon>Bacillota</taxon>
        <taxon>Bacilli</taxon>
        <taxon>Bacillales</taxon>
        <taxon>Bacillaceae</taxon>
        <taxon>Bacillus</taxon>
    </lineage>
</organism>
<evidence type="ECO:0000313" key="2">
    <source>
        <dbReference type="EMBL" id="RBW71305.1"/>
    </source>
</evidence>
<dbReference type="Proteomes" id="UP000253314">
    <property type="component" value="Unassembled WGS sequence"/>
</dbReference>
<reference evidence="2 3" key="1">
    <citation type="submission" date="2018-07" db="EMBL/GenBank/DDBJ databases">
        <title>Lottiidibacillus patelloidae gen. nov., sp. nov., isolated from the intestinal tract of a marine limpet and the reclassification of B. taeanensis BH030017T, B. algicola KMM 3737T and B. hwajinpoensis SW-72T as genus Lottiidibacillus.</title>
        <authorList>
            <person name="Liu R."/>
            <person name="Huang Z."/>
        </authorList>
    </citation>
    <scope>NUCLEOTIDE SEQUENCE [LARGE SCALE GENOMIC DNA]</scope>
    <source>
        <strain evidence="2 3">BH030017</strain>
    </source>
</reference>
<dbReference type="Pfam" id="PF14068">
    <property type="entry name" value="YuiB"/>
    <property type="match status" value="1"/>
</dbReference>
<dbReference type="OrthoDB" id="2382309at2"/>
<dbReference type="EMBL" id="QOCW01000001">
    <property type="protein sequence ID" value="RBW71305.1"/>
    <property type="molecule type" value="Genomic_DNA"/>
</dbReference>
<keyword evidence="1" id="KW-0812">Transmembrane</keyword>
<evidence type="ECO:0008006" key="4">
    <source>
        <dbReference type="Google" id="ProtNLM"/>
    </source>
</evidence>
<evidence type="ECO:0000256" key="1">
    <source>
        <dbReference type="SAM" id="Phobius"/>
    </source>
</evidence>
<dbReference type="AlphaFoldDB" id="A0A366Y1P6"/>
<protein>
    <recommendedName>
        <fullName evidence="4">YuiB family protein</fullName>
    </recommendedName>
</protein>
<keyword evidence="1" id="KW-1133">Transmembrane helix</keyword>
<feature type="transmembrane region" description="Helical" evidence="1">
    <location>
        <begin position="69"/>
        <end position="94"/>
    </location>
</feature>
<proteinExistence type="predicted"/>
<keyword evidence="3" id="KW-1185">Reference proteome</keyword>
<feature type="transmembrane region" description="Helical" evidence="1">
    <location>
        <begin position="6"/>
        <end position="24"/>
    </location>
</feature>
<gene>
    <name evidence="2" type="ORF">DS031_00710</name>
</gene>